<evidence type="ECO:0000256" key="13">
    <source>
        <dbReference type="ARBA" id="ARBA00023027"/>
    </source>
</evidence>
<evidence type="ECO:0000256" key="5">
    <source>
        <dbReference type="ARBA" id="ARBA00009524"/>
    </source>
</evidence>
<dbReference type="InterPro" id="IPR000631">
    <property type="entry name" value="CARKD"/>
</dbReference>
<dbReference type="InterPro" id="IPR004443">
    <property type="entry name" value="YjeF_N_dom"/>
</dbReference>
<feature type="domain" description="YjeF C-terminal" evidence="21">
    <location>
        <begin position="211"/>
        <end position="464"/>
    </location>
</feature>
<dbReference type="HAMAP" id="MF_01965">
    <property type="entry name" value="NADHX_dehydratase"/>
    <property type="match status" value="1"/>
</dbReference>
<dbReference type="InterPro" id="IPR036652">
    <property type="entry name" value="YjeF_N_dom_sf"/>
</dbReference>
<dbReference type="GO" id="GO:0052856">
    <property type="term" value="F:NAD(P)HX epimerase activity"/>
    <property type="evidence" value="ECO:0007669"/>
    <property type="project" value="UniProtKB-EC"/>
</dbReference>
<evidence type="ECO:0000256" key="17">
    <source>
        <dbReference type="ARBA" id="ARBA00025153"/>
    </source>
</evidence>
<keyword evidence="10" id="KW-0067">ATP-binding</keyword>
<dbReference type="PANTHER" id="PTHR12592">
    <property type="entry name" value="ATP-DEPENDENT (S)-NAD(P)H-HYDRATE DEHYDRATASE FAMILY MEMBER"/>
    <property type="match status" value="1"/>
</dbReference>
<keyword evidence="12" id="KW-0630">Potassium</keyword>
<dbReference type="PROSITE" id="PS01050">
    <property type="entry name" value="YJEF_C_2"/>
    <property type="match status" value="1"/>
</dbReference>
<dbReference type="InterPro" id="IPR029056">
    <property type="entry name" value="Ribokinase-like"/>
</dbReference>
<dbReference type="GO" id="GO:0052855">
    <property type="term" value="F:ADP-dependent NAD(P)H-hydrate dehydratase activity"/>
    <property type="evidence" value="ECO:0007669"/>
    <property type="project" value="UniProtKB-EC"/>
</dbReference>
<keyword evidence="16" id="KW-0511">Multifunctional enzyme</keyword>
<evidence type="ECO:0000256" key="1">
    <source>
        <dbReference type="ARBA" id="ARBA00000013"/>
    </source>
</evidence>
<feature type="domain" description="YjeF N-terminal" evidence="22">
    <location>
        <begin position="8"/>
        <end position="203"/>
    </location>
</feature>
<comment type="similarity">
    <text evidence="4">In the N-terminal section; belongs to the NnrE/AIBP family.</text>
</comment>
<evidence type="ECO:0000256" key="20">
    <source>
        <dbReference type="ARBA" id="ARBA00049209"/>
    </source>
</evidence>
<evidence type="ECO:0000256" key="19">
    <source>
        <dbReference type="ARBA" id="ARBA00048238"/>
    </source>
</evidence>
<dbReference type="InterPro" id="IPR030677">
    <property type="entry name" value="Nnr"/>
</dbReference>
<comment type="catalytic activity">
    <reaction evidence="20">
        <text>(6S)-NADPHX + ADP = AMP + phosphate + NADPH + H(+)</text>
        <dbReference type="Rhea" id="RHEA:32235"/>
        <dbReference type="ChEBI" id="CHEBI:15378"/>
        <dbReference type="ChEBI" id="CHEBI:43474"/>
        <dbReference type="ChEBI" id="CHEBI:57783"/>
        <dbReference type="ChEBI" id="CHEBI:64076"/>
        <dbReference type="ChEBI" id="CHEBI:456215"/>
        <dbReference type="ChEBI" id="CHEBI:456216"/>
        <dbReference type="EC" id="4.2.1.136"/>
    </reaction>
</comment>
<dbReference type="Gene3D" id="3.40.1190.20">
    <property type="match status" value="1"/>
</dbReference>
<reference evidence="23" key="1">
    <citation type="submission" date="2016-10" db="EMBL/GenBank/DDBJ databases">
        <authorList>
            <person name="de Groot N.N."/>
        </authorList>
    </citation>
    <scope>NUCLEOTIDE SEQUENCE</scope>
</reference>
<dbReference type="Pfam" id="PF01256">
    <property type="entry name" value="Carb_kinase"/>
    <property type="match status" value="1"/>
</dbReference>
<dbReference type="Pfam" id="PF03853">
    <property type="entry name" value="YjeF_N"/>
    <property type="match status" value="1"/>
</dbReference>
<comment type="similarity">
    <text evidence="5">In the C-terminal section; belongs to the NnrD/CARKD family.</text>
</comment>
<evidence type="ECO:0000256" key="11">
    <source>
        <dbReference type="ARBA" id="ARBA00022857"/>
    </source>
</evidence>
<organism evidence="23">
    <name type="scientific">hydrothermal vent metagenome</name>
    <dbReference type="NCBI Taxonomy" id="652676"/>
    <lineage>
        <taxon>unclassified sequences</taxon>
        <taxon>metagenomes</taxon>
        <taxon>ecological metagenomes</taxon>
    </lineage>
</organism>
<dbReference type="PANTHER" id="PTHR12592:SF0">
    <property type="entry name" value="ATP-DEPENDENT (S)-NAD(P)H-HYDRATE DEHYDRATASE"/>
    <property type="match status" value="1"/>
</dbReference>
<dbReference type="InterPro" id="IPR017953">
    <property type="entry name" value="Carbohydrate_kinase_pred_CS"/>
</dbReference>
<dbReference type="CDD" id="cd01171">
    <property type="entry name" value="YXKO-related"/>
    <property type="match status" value="1"/>
</dbReference>
<keyword evidence="13" id="KW-0520">NAD</keyword>
<dbReference type="NCBIfam" id="TIGR00196">
    <property type="entry name" value="yjeF_cterm"/>
    <property type="match status" value="1"/>
</dbReference>
<evidence type="ECO:0000256" key="7">
    <source>
        <dbReference type="ARBA" id="ARBA00013129"/>
    </source>
</evidence>
<evidence type="ECO:0000256" key="14">
    <source>
        <dbReference type="ARBA" id="ARBA00023235"/>
    </source>
</evidence>
<dbReference type="EC" id="5.1.99.6" evidence="6"/>
<proteinExistence type="inferred from homology"/>
<dbReference type="AlphaFoldDB" id="A0A1W1BGS0"/>
<evidence type="ECO:0000259" key="22">
    <source>
        <dbReference type="PROSITE" id="PS51385"/>
    </source>
</evidence>
<dbReference type="NCBIfam" id="TIGR00197">
    <property type="entry name" value="yjeF_nterm"/>
    <property type="match status" value="1"/>
</dbReference>
<comment type="catalytic activity">
    <reaction evidence="19">
        <text>(6S)-NADHX + ADP = AMP + phosphate + NADH + H(+)</text>
        <dbReference type="Rhea" id="RHEA:32223"/>
        <dbReference type="ChEBI" id="CHEBI:15378"/>
        <dbReference type="ChEBI" id="CHEBI:43474"/>
        <dbReference type="ChEBI" id="CHEBI:57945"/>
        <dbReference type="ChEBI" id="CHEBI:64074"/>
        <dbReference type="ChEBI" id="CHEBI:456215"/>
        <dbReference type="ChEBI" id="CHEBI:456216"/>
        <dbReference type="EC" id="4.2.1.136"/>
    </reaction>
</comment>
<dbReference type="PROSITE" id="PS51385">
    <property type="entry name" value="YJEF_N"/>
    <property type="match status" value="1"/>
</dbReference>
<comment type="cofactor">
    <cofactor evidence="3">
        <name>K(+)</name>
        <dbReference type="ChEBI" id="CHEBI:29103"/>
    </cofactor>
</comment>
<keyword evidence="11" id="KW-0521">NADP</keyword>
<dbReference type="SUPFAM" id="SSF64153">
    <property type="entry name" value="YjeF N-terminal domain-like"/>
    <property type="match status" value="1"/>
</dbReference>
<dbReference type="EMBL" id="FPHB01000021">
    <property type="protein sequence ID" value="SFV52754.1"/>
    <property type="molecule type" value="Genomic_DNA"/>
</dbReference>
<evidence type="ECO:0000256" key="8">
    <source>
        <dbReference type="ARBA" id="ARBA00022723"/>
    </source>
</evidence>
<name>A0A1W1BGS0_9ZZZZ</name>
<dbReference type="GO" id="GO:0046872">
    <property type="term" value="F:metal ion binding"/>
    <property type="evidence" value="ECO:0007669"/>
    <property type="project" value="UniProtKB-KW"/>
</dbReference>
<dbReference type="PROSITE" id="PS51383">
    <property type="entry name" value="YJEF_C_3"/>
    <property type="match status" value="1"/>
</dbReference>
<dbReference type="HAMAP" id="MF_01966">
    <property type="entry name" value="NADHX_epimerase"/>
    <property type="match status" value="1"/>
</dbReference>
<comment type="function">
    <text evidence="17">Bifunctional enzyme that catalyzes the epimerization of the S- and R-forms of NAD(P)HX and the dehydration of the S-form of NAD(P)HX at the expense of ADP, which is converted to AMP. This allows the repair of both epimers of NAD(P)HX, a damaged form of NAD(P)H that is a result of enzymatic or heat-dependent hydration.</text>
</comment>
<dbReference type="GO" id="GO:0110051">
    <property type="term" value="P:metabolite repair"/>
    <property type="evidence" value="ECO:0007669"/>
    <property type="project" value="TreeGrafter"/>
</dbReference>
<evidence type="ECO:0000256" key="16">
    <source>
        <dbReference type="ARBA" id="ARBA00023268"/>
    </source>
</evidence>
<comment type="catalytic activity">
    <reaction evidence="1">
        <text>(6R)-NADHX = (6S)-NADHX</text>
        <dbReference type="Rhea" id="RHEA:32215"/>
        <dbReference type="ChEBI" id="CHEBI:64074"/>
        <dbReference type="ChEBI" id="CHEBI:64075"/>
        <dbReference type="EC" id="5.1.99.6"/>
    </reaction>
</comment>
<keyword evidence="9" id="KW-0547">Nucleotide-binding</keyword>
<dbReference type="SUPFAM" id="SSF53613">
    <property type="entry name" value="Ribokinase-like"/>
    <property type="match status" value="1"/>
</dbReference>
<protein>
    <recommendedName>
        <fullName evidence="18">Nicotinamide nucleotide repair protein</fullName>
        <ecNumber evidence="7">4.2.1.136</ecNumber>
        <ecNumber evidence="6">5.1.99.6</ecNumber>
    </recommendedName>
</protein>
<evidence type="ECO:0000256" key="9">
    <source>
        <dbReference type="ARBA" id="ARBA00022741"/>
    </source>
</evidence>
<sequence length="464" mass="50790">MQNLYNEVATLDQRCYEQFGLSEDLLMEHAADGMADYIRANFAQGSKVLIASGSGNNGADGITLARLLHKEYDISLYLAKEPKSDMCHLQLERTIKIGLEPVKDLGKNYDVVVDAILGTGFRGVFNDSLRAVLKELNAIDGFKIACDVPSGWSLDGVCEKDTFRADVTLTMGALKRGMYLDEAKDFMGEIHVLDLGVARAIYETPTKWKLLEWEDAKLPKREMQNSHKGSFGHTAVIAGEKEGAGVLSASAALRIGSGLVTLIDCQNRSFPYDLMHSEHLPKNTTAIAIGMGLGTIYQEKQLDEFLDNDIPLVCDADILYSNRIQKLLQRENIILTPHPKEFCALLKVLELADITVDELQKNRFKYVELFSSAYPKAVLLLKGANSIIAYDQSFYINPLGSAKLAKGGSGDVLAGVITGLLAQGYTPLDAAISGSLIHTKLATLYKGADFSLTPSELINMISKL</sequence>
<keyword evidence="15" id="KW-0456">Lyase</keyword>
<evidence type="ECO:0000256" key="18">
    <source>
        <dbReference type="ARBA" id="ARBA00032624"/>
    </source>
</evidence>
<evidence type="ECO:0000256" key="15">
    <source>
        <dbReference type="ARBA" id="ARBA00023239"/>
    </source>
</evidence>
<keyword evidence="14" id="KW-0413">Isomerase</keyword>
<evidence type="ECO:0000313" key="23">
    <source>
        <dbReference type="EMBL" id="SFV52754.1"/>
    </source>
</evidence>
<evidence type="ECO:0000256" key="10">
    <source>
        <dbReference type="ARBA" id="ARBA00022840"/>
    </source>
</evidence>
<dbReference type="Gene3D" id="3.40.50.10260">
    <property type="entry name" value="YjeF N-terminal domain"/>
    <property type="match status" value="1"/>
</dbReference>
<evidence type="ECO:0000256" key="4">
    <source>
        <dbReference type="ARBA" id="ARBA00006001"/>
    </source>
</evidence>
<dbReference type="PIRSF" id="PIRSF017184">
    <property type="entry name" value="Nnr"/>
    <property type="match status" value="1"/>
</dbReference>
<dbReference type="EC" id="4.2.1.136" evidence="7"/>
<dbReference type="GO" id="GO:0005524">
    <property type="term" value="F:ATP binding"/>
    <property type="evidence" value="ECO:0007669"/>
    <property type="project" value="UniProtKB-KW"/>
</dbReference>
<evidence type="ECO:0000256" key="12">
    <source>
        <dbReference type="ARBA" id="ARBA00022958"/>
    </source>
</evidence>
<evidence type="ECO:0000256" key="6">
    <source>
        <dbReference type="ARBA" id="ARBA00012228"/>
    </source>
</evidence>
<comment type="catalytic activity">
    <reaction evidence="2">
        <text>(6R)-NADPHX = (6S)-NADPHX</text>
        <dbReference type="Rhea" id="RHEA:32227"/>
        <dbReference type="ChEBI" id="CHEBI:64076"/>
        <dbReference type="ChEBI" id="CHEBI:64077"/>
        <dbReference type="EC" id="5.1.99.6"/>
    </reaction>
</comment>
<evidence type="ECO:0000256" key="2">
    <source>
        <dbReference type="ARBA" id="ARBA00000909"/>
    </source>
</evidence>
<evidence type="ECO:0000259" key="21">
    <source>
        <dbReference type="PROSITE" id="PS51383"/>
    </source>
</evidence>
<accession>A0A1W1BGS0</accession>
<keyword evidence="8" id="KW-0479">Metal-binding</keyword>
<gene>
    <name evidence="23" type="ORF">MNB_SM-7-4</name>
</gene>
<evidence type="ECO:0000256" key="3">
    <source>
        <dbReference type="ARBA" id="ARBA00001958"/>
    </source>
</evidence>